<keyword evidence="2" id="KW-1185">Reference proteome</keyword>
<dbReference type="Proteomes" id="UP000828390">
    <property type="component" value="Unassembled WGS sequence"/>
</dbReference>
<evidence type="ECO:0000313" key="2">
    <source>
        <dbReference type="Proteomes" id="UP000828390"/>
    </source>
</evidence>
<dbReference type="EMBL" id="JAIWYP010000001">
    <property type="protein sequence ID" value="KAH3877713.1"/>
    <property type="molecule type" value="Genomic_DNA"/>
</dbReference>
<organism evidence="1 2">
    <name type="scientific">Dreissena polymorpha</name>
    <name type="common">Zebra mussel</name>
    <name type="synonym">Mytilus polymorpha</name>
    <dbReference type="NCBI Taxonomy" id="45954"/>
    <lineage>
        <taxon>Eukaryota</taxon>
        <taxon>Metazoa</taxon>
        <taxon>Spiralia</taxon>
        <taxon>Lophotrochozoa</taxon>
        <taxon>Mollusca</taxon>
        <taxon>Bivalvia</taxon>
        <taxon>Autobranchia</taxon>
        <taxon>Heteroconchia</taxon>
        <taxon>Euheterodonta</taxon>
        <taxon>Imparidentia</taxon>
        <taxon>Neoheterodontei</taxon>
        <taxon>Myida</taxon>
        <taxon>Dreissenoidea</taxon>
        <taxon>Dreissenidae</taxon>
        <taxon>Dreissena</taxon>
    </lineage>
</organism>
<sequence>MCFFTNAGIDGVNQWATVSSGAPSNRTEFVYNIDEIERNAAIRYVTVYNIVKIKAHATITCQAVCNINGIDNIAAFGM</sequence>
<comment type="caution">
    <text evidence="1">The sequence shown here is derived from an EMBL/GenBank/DDBJ whole genome shotgun (WGS) entry which is preliminary data.</text>
</comment>
<gene>
    <name evidence="1" type="ORF">DPMN_001589</name>
</gene>
<dbReference type="AlphaFoldDB" id="A0A9D4MIP2"/>
<evidence type="ECO:0000313" key="1">
    <source>
        <dbReference type="EMBL" id="KAH3877713.1"/>
    </source>
</evidence>
<proteinExistence type="predicted"/>
<accession>A0A9D4MIP2</accession>
<protein>
    <submittedName>
        <fullName evidence="1">Uncharacterized protein</fullName>
    </submittedName>
</protein>
<reference evidence="1" key="1">
    <citation type="journal article" date="2019" name="bioRxiv">
        <title>The Genome of the Zebra Mussel, Dreissena polymorpha: A Resource for Invasive Species Research.</title>
        <authorList>
            <person name="McCartney M.A."/>
            <person name="Auch B."/>
            <person name="Kono T."/>
            <person name="Mallez S."/>
            <person name="Zhang Y."/>
            <person name="Obille A."/>
            <person name="Becker A."/>
            <person name="Abrahante J.E."/>
            <person name="Garbe J."/>
            <person name="Badalamenti J.P."/>
            <person name="Herman A."/>
            <person name="Mangelson H."/>
            <person name="Liachko I."/>
            <person name="Sullivan S."/>
            <person name="Sone E.D."/>
            <person name="Koren S."/>
            <person name="Silverstein K.A.T."/>
            <person name="Beckman K.B."/>
            <person name="Gohl D.M."/>
        </authorList>
    </citation>
    <scope>NUCLEOTIDE SEQUENCE</scope>
    <source>
        <strain evidence="1">Duluth1</strain>
        <tissue evidence="1">Whole animal</tissue>
    </source>
</reference>
<name>A0A9D4MIP2_DREPO</name>
<reference evidence="1" key="2">
    <citation type="submission" date="2020-11" db="EMBL/GenBank/DDBJ databases">
        <authorList>
            <person name="McCartney M.A."/>
            <person name="Auch B."/>
            <person name="Kono T."/>
            <person name="Mallez S."/>
            <person name="Becker A."/>
            <person name="Gohl D.M."/>
            <person name="Silverstein K.A.T."/>
            <person name="Koren S."/>
            <person name="Bechman K.B."/>
            <person name="Herman A."/>
            <person name="Abrahante J.E."/>
            <person name="Garbe J."/>
        </authorList>
    </citation>
    <scope>NUCLEOTIDE SEQUENCE</scope>
    <source>
        <strain evidence="1">Duluth1</strain>
        <tissue evidence="1">Whole animal</tissue>
    </source>
</reference>